<gene>
    <name evidence="1" type="primary">spoIIIAH</name>
    <name evidence="1" type="ORF">CLCY_2c01060</name>
</gene>
<dbReference type="PATRIC" id="fig|1121307.3.peg.963"/>
<evidence type="ECO:0000313" key="1">
    <source>
        <dbReference type="EMBL" id="KMT21346.1"/>
    </source>
</evidence>
<dbReference type="Pfam" id="PF12685">
    <property type="entry name" value="SpoIIIAH"/>
    <property type="match status" value="1"/>
</dbReference>
<dbReference type="PROSITE" id="PS51257">
    <property type="entry name" value="PROKAR_LIPOPROTEIN"/>
    <property type="match status" value="1"/>
</dbReference>
<dbReference type="OrthoDB" id="1707181at2"/>
<name>A0A0J8G0M2_CLOCY</name>
<comment type="caution">
    <text evidence="1">The sequence shown here is derived from an EMBL/GenBank/DDBJ whole genome shotgun (WGS) entry which is preliminary data.</text>
</comment>
<dbReference type="Gene3D" id="1.10.287.4300">
    <property type="entry name" value="Stage III sporulation protein AH-like"/>
    <property type="match status" value="1"/>
</dbReference>
<dbReference type="InterPro" id="IPR024232">
    <property type="entry name" value="SpoIIIAH"/>
</dbReference>
<dbReference type="RefSeq" id="WP_048570789.1">
    <property type="nucleotide sequence ID" value="NZ_LFVU01000027.1"/>
</dbReference>
<dbReference type="STRING" id="1121307.CLCY_2c01060"/>
<protein>
    <submittedName>
        <fullName evidence="1">Stage III sporulation protein AH</fullName>
    </submittedName>
</protein>
<evidence type="ECO:0000313" key="2">
    <source>
        <dbReference type="Proteomes" id="UP000036756"/>
    </source>
</evidence>
<proteinExistence type="predicted"/>
<keyword evidence="2" id="KW-1185">Reference proteome</keyword>
<dbReference type="AlphaFoldDB" id="A0A0J8G0M2"/>
<accession>A0A0J8G0M2</accession>
<dbReference type="EMBL" id="LFVU01000027">
    <property type="protein sequence ID" value="KMT21346.1"/>
    <property type="molecule type" value="Genomic_DNA"/>
</dbReference>
<organism evidence="1 2">
    <name type="scientific">Clostridium cylindrosporum DSM 605</name>
    <dbReference type="NCBI Taxonomy" id="1121307"/>
    <lineage>
        <taxon>Bacteria</taxon>
        <taxon>Bacillati</taxon>
        <taxon>Bacillota</taxon>
        <taxon>Clostridia</taxon>
        <taxon>Eubacteriales</taxon>
        <taxon>Clostridiaceae</taxon>
        <taxon>Clostridium</taxon>
    </lineage>
</organism>
<sequence>MPNFRKQTVIIAVLIGLIGCASFFAKKFNDSFKDTDMVLKQGTEVTETLNKKVASSSKSFYSEGRMARENQRTTMKQELESIVNNKNATKESKEKASQKLMGLIEKGEKESKIETMVKEKGFEEALCIIDDNGVEISVKSSEKLTSEKVNQIKDIAVRSSGVAPSGIIIKQNQ</sequence>
<dbReference type="Proteomes" id="UP000036756">
    <property type="component" value="Unassembled WGS sequence"/>
</dbReference>
<reference evidence="1 2" key="1">
    <citation type="submission" date="2015-06" db="EMBL/GenBank/DDBJ databases">
        <title>Draft genome sequence of the purine-degrading Clostridium cylindrosporum HC-1 (DSM 605).</title>
        <authorList>
            <person name="Poehlein A."/>
            <person name="Schiel-Bengelsdorf B."/>
            <person name="Bengelsdorf F."/>
            <person name="Daniel R."/>
            <person name="Duerre P."/>
        </authorList>
    </citation>
    <scope>NUCLEOTIDE SEQUENCE [LARGE SCALE GENOMIC DNA]</scope>
    <source>
        <strain evidence="1 2">DSM 605</strain>
    </source>
</reference>
<dbReference type="InterPro" id="IPR038503">
    <property type="entry name" value="SpoIIIAH_sf"/>
</dbReference>